<protein>
    <submittedName>
        <fullName evidence="1">DUF4393 domain-containing protein</fullName>
    </submittedName>
</protein>
<dbReference type="InterPro" id="IPR025506">
    <property type="entry name" value="Abi_alpha"/>
</dbReference>
<reference evidence="1 2" key="1">
    <citation type="journal article" date="2021" name="Int. J. Syst. Evol. Microbiol.">
        <title>Amazonocrinis nigriterrae gen. nov., sp. nov., Atlanticothrix silvestris gen. nov., sp. nov. and Dendronalium phyllosphericum gen. nov., sp. nov., nostocacean cyanobacteria from Brazilian environments.</title>
        <authorList>
            <person name="Alvarenga D.O."/>
            <person name="Andreote A.P.D."/>
            <person name="Branco L.H.Z."/>
            <person name="Delbaje E."/>
            <person name="Cruz R.B."/>
            <person name="Varani A.M."/>
            <person name="Fiore M.F."/>
        </authorList>
    </citation>
    <scope>NUCLEOTIDE SEQUENCE [LARGE SCALE GENOMIC DNA]</scope>
    <source>
        <strain evidence="1 2">CENA67</strain>
    </source>
</reference>
<organism evidence="1 2">
    <name type="scientific">Amazonocrinis nigriterrae CENA67</name>
    <dbReference type="NCBI Taxonomy" id="2794033"/>
    <lineage>
        <taxon>Bacteria</taxon>
        <taxon>Bacillati</taxon>
        <taxon>Cyanobacteriota</taxon>
        <taxon>Cyanophyceae</taxon>
        <taxon>Nostocales</taxon>
        <taxon>Nostocaceae</taxon>
        <taxon>Amazonocrinis</taxon>
        <taxon>Amazonocrinis nigriterrae</taxon>
    </lineage>
</organism>
<proteinExistence type="predicted"/>
<sequence>MSRPGGNPDFIKHKLTTDRPEPLTAKLTVRLPQSMMDKLKAVDNYPEFVRQCLQDGLDKLAKVISFSLSQRQKESMDIASIVTELLSNVEKASVGILIKELFEKEIIEAGNFTKKKFFTFVEAVRTIYSKPKIKDIKPEELIAKIEDIKQETLQPILDNIFIGHEDEVIRQKWINLLESAILGYPIHPRYIDALRLLDGIDANVLEFMYEFRQRRNRLNNYEIKTELQKRKIENVTEEMVKDSLSNLVERGLCDVNTLQGKPRYSDMNSENIYISEFGRKFLYIVGEKSSE</sequence>
<dbReference type="Pfam" id="PF14337">
    <property type="entry name" value="Abi_alpha"/>
    <property type="match status" value="1"/>
</dbReference>
<dbReference type="Proteomes" id="UP000632766">
    <property type="component" value="Unassembled WGS sequence"/>
</dbReference>
<keyword evidence="2" id="KW-1185">Reference proteome</keyword>
<dbReference type="AlphaFoldDB" id="A0A8J7HST3"/>
<gene>
    <name evidence="1" type="ORF">I8748_24255</name>
</gene>
<evidence type="ECO:0000313" key="2">
    <source>
        <dbReference type="Proteomes" id="UP000632766"/>
    </source>
</evidence>
<comment type="caution">
    <text evidence="1">The sequence shown here is derived from an EMBL/GenBank/DDBJ whole genome shotgun (WGS) entry which is preliminary data.</text>
</comment>
<accession>A0A8J7HST3</accession>
<name>A0A8J7HST3_9NOST</name>
<dbReference type="RefSeq" id="WP_198127061.1">
    <property type="nucleotide sequence ID" value="NZ_JAECZC010000058.1"/>
</dbReference>
<dbReference type="EMBL" id="JAECZC010000058">
    <property type="protein sequence ID" value="MBH8565256.1"/>
    <property type="molecule type" value="Genomic_DNA"/>
</dbReference>
<evidence type="ECO:0000313" key="1">
    <source>
        <dbReference type="EMBL" id="MBH8565256.1"/>
    </source>
</evidence>